<dbReference type="AlphaFoldDB" id="A0A1Y2LYX5"/>
<dbReference type="FunFam" id="3.60.10.10:FF:000101">
    <property type="entry name" value="Endonuclease/exonuclease/phosphatase family protein"/>
    <property type="match status" value="1"/>
</dbReference>
<dbReference type="STRING" id="105696.A0A1Y2LYX5"/>
<dbReference type="Gene3D" id="3.60.10.10">
    <property type="entry name" value="Endonuclease/exonuclease/phosphatase"/>
    <property type="match status" value="1"/>
</dbReference>
<dbReference type="PANTHER" id="PTHR12121:SF36">
    <property type="entry name" value="ENDONUCLEASE_EXONUCLEASE_PHOSPHATASE DOMAIN-CONTAINING PROTEIN"/>
    <property type="match status" value="1"/>
</dbReference>
<dbReference type="Proteomes" id="UP000193240">
    <property type="component" value="Unassembled WGS sequence"/>
</dbReference>
<dbReference type="GO" id="GO:0000175">
    <property type="term" value="F:3'-5'-RNA exonuclease activity"/>
    <property type="evidence" value="ECO:0007669"/>
    <property type="project" value="TreeGrafter"/>
</dbReference>
<dbReference type="SUPFAM" id="SSF56219">
    <property type="entry name" value="DNase I-like"/>
    <property type="match status" value="1"/>
</dbReference>
<gene>
    <name evidence="2" type="ORF">B5807_05528</name>
</gene>
<feature type="domain" description="Endonuclease/exonuclease/phosphatase" evidence="1">
    <location>
        <begin position="14"/>
        <end position="283"/>
    </location>
</feature>
<evidence type="ECO:0000259" key="1">
    <source>
        <dbReference type="Pfam" id="PF03372"/>
    </source>
</evidence>
<proteinExistence type="predicted"/>
<name>A0A1Y2LYX5_EPING</name>
<dbReference type="Pfam" id="PF03372">
    <property type="entry name" value="Exo_endo_phos"/>
    <property type="match status" value="1"/>
</dbReference>
<reference evidence="2 3" key="1">
    <citation type="journal article" date="2017" name="Genome Announc.">
        <title>Genome sequence of the saprophytic ascomycete Epicoccum nigrum ICMP 19927 strain isolated from New Zealand.</title>
        <authorList>
            <person name="Fokin M."/>
            <person name="Fleetwood D."/>
            <person name="Weir B.S."/>
            <person name="Villas-Boas S.G."/>
        </authorList>
    </citation>
    <scope>NUCLEOTIDE SEQUENCE [LARGE SCALE GENOMIC DNA]</scope>
    <source>
        <strain evidence="2 3">ICMP 19927</strain>
    </source>
</reference>
<accession>A0A1Y2LYX5</accession>
<dbReference type="InParanoid" id="A0A1Y2LYX5"/>
<dbReference type="PANTHER" id="PTHR12121">
    <property type="entry name" value="CARBON CATABOLITE REPRESSOR PROTEIN 4"/>
    <property type="match status" value="1"/>
</dbReference>
<keyword evidence="3" id="KW-1185">Reference proteome</keyword>
<evidence type="ECO:0000313" key="2">
    <source>
        <dbReference type="EMBL" id="OSS49096.1"/>
    </source>
</evidence>
<dbReference type="InterPro" id="IPR050410">
    <property type="entry name" value="CCR4/nocturin_mRNA_transcr"/>
</dbReference>
<organism evidence="2 3">
    <name type="scientific">Epicoccum nigrum</name>
    <name type="common">Soil fungus</name>
    <name type="synonym">Epicoccum purpurascens</name>
    <dbReference type="NCBI Taxonomy" id="105696"/>
    <lineage>
        <taxon>Eukaryota</taxon>
        <taxon>Fungi</taxon>
        <taxon>Dikarya</taxon>
        <taxon>Ascomycota</taxon>
        <taxon>Pezizomycotina</taxon>
        <taxon>Dothideomycetes</taxon>
        <taxon>Pleosporomycetidae</taxon>
        <taxon>Pleosporales</taxon>
        <taxon>Pleosporineae</taxon>
        <taxon>Didymellaceae</taxon>
        <taxon>Epicoccum</taxon>
    </lineage>
</organism>
<sequence>MMRVDASLPIRILTHNIRYATDSPFKGEKPWPERRDLIINELKYSTLYNPEAFICLQEVLHNQLTDILSGLNGISCATAPSSSQDEWAYIGVGRDDGNQKGEYSPIFYRPSVWAVKAWKTVWLSPTPDQPGLGWDAASVRIVTVGTFVHRASKREVVGLCTHFDDSGTVSRRESAKLVLRIVDDITSAASHESRLPIWLAGDLNSPPEDEAYQILNEEGSLLRDSRGLAQWRYGDKHTFTGFEELKEELTLLDFVFVGKNGWDIKGSSVLSNRFEDGVYSSDHRAVVVDAVLVG</sequence>
<evidence type="ECO:0000313" key="3">
    <source>
        <dbReference type="Proteomes" id="UP000193240"/>
    </source>
</evidence>
<dbReference type="OMA" id="FYRPAVW"/>
<protein>
    <recommendedName>
        <fullName evidence="1">Endonuclease/exonuclease/phosphatase domain-containing protein</fullName>
    </recommendedName>
</protein>
<dbReference type="EMBL" id="KZ107844">
    <property type="protein sequence ID" value="OSS49096.1"/>
    <property type="molecule type" value="Genomic_DNA"/>
</dbReference>
<dbReference type="CDD" id="cd09083">
    <property type="entry name" value="EEP-1"/>
    <property type="match status" value="1"/>
</dbReference>
<dbReference type="InterPro" id="IPR005135">
    <property type="entry name" value="Endo/exonuclease/phosphatase"/>
</dbReference>
<dbReference type="InterPro" id="IPR036691">
    <property type="entry name" value="Endo/exonu/phosph_ase_sf"/>
</dbReference>